<organism evidence="1">
    <name type="scientific">Physcomitrium patens</name>
    <name type="common">Spreading-leaved earth moss</name>
    <name type="synonym">Physcomitrella patens</name>
    <dbReference type="NCBI Taxonomy" id="3218"/>
    <lineage>
        <taxon>Eukaryota</taxon>
        <taxon>Viridiplantae</taxon>
        <taxon>Streptophyta</taxon>
        <taxon>Embryophyta</taxon>
        <taxon>Bryophyta</taxon>
        <taxon>Bryophytina</taxon>
        <taxon>Bryopsida</taxon>
        <taxon>Funariidae</taxon>
        <taxon>Funariales</taxon>
        <taxon>Funariaceae</taxon>
        <taxon>Physcomitrium</taxon>
    </lineage>
</organism>
<sequence>MAGAGTHTHTQTQTLADLRCDAMRCAQEVSSCRNRANPPSQRGVRRLFPAPCWNHPKLPAQHQGDPAALLMLLCPVGQCRHFFSTATQTGAAVWRVGCGAGCVNV</sequence>
<dbReference type="AlphaFoldDB" id="A0A2K1K369"/>
<evidence type="ECO:0000313" key="1">
    <source>
        <dbReference type="EMBL" id="PNR48219.1"/>
    </source>
</evidence>
<protein>
    <submittedName>
        <fullName evidence="1 2">Uncharacterized protein</fullName>
    </submittedName>
</protein>
<accession>A0A2K1K369</accession>
<evidence type="ECO:0000313" key="3">
    <source>
        <dbReference type="Proteomes" id="UP000006727"/>
    </source>
</evidence>
<gene>
    <name evidence="1" type="ORF">PHYPA_012694</name>
</gene>
<name>A0A2K1K369_PHYPA</name>
<reference evidence="1 3" key="1">
    <citation type="journal article" date="2008" name="Science">
        <title>The Physcomitrella genome reveals evolutionary insights into the conquest of land by plants.</title>
        <authorList>
            <person name="Rensing S."/>
            <person name="Lang D."/>
            <person name="Zimmer A."/>
            <person name="Terry A."/>
            <person name="Salamov A."/>
            <person name="Shapiro H."/>
            <person name="Nishiyama T."/>
            <person name="Perroud P.-F."/>
            <person name="Lindquist E."/>
            <person name="Kamisugi Y."/>
            <person name="Tanahashi T."/>
            <person name="Sakakibara K."/>
            <person name="Fujita T."/>
            <person name="Oishi K."/>
            <person name="Shin-I T."/>
            <person name="Kuroki Y."/>
            <person name="Toyoda A."/>
            <person name="Suzuki Y."/>
            <person name="Hashimoto A."/>
            <person name="Yamaguchi K."/>
            <person name="Sugano A."/>
            <person name="Kohara Y."/>
            <person name="Fujiyama A."/>
            <person name="Anterola A."/>
            <person name="Aoki S."/>
            <person name="Ashton N."/>
            <person name="Barbazuk W.B."/>
            <person name="Barker E."/>
            <person name="Bennetzen J."/>
            <person name="Bezanilla M."/>
            <person name="Blankenship R."/>
            <person name="Cho S.H."/>
            <person name="Dutcher S."/>
            <person name="Estelle M."/>
            <person name="Fawcett J.A."/>
            <person name="Gundlach H."/>
            <person name="Hanada K."/>
            <person name="Heyl A."/>
            <person name="Hicks K.A."/>
            <person name="Hugh J."/>
            <person name="Lohr M."/>
            <person name="Mayer K."/>
            <person name="Melkozernov A."/>
            <person name="Murata T."/>
            <person name="Nelson D."/>
            <person name="Pils B."/>
            <person name="Prigge M."/>
            <person name="Reiss B."/>
            <person name="Renner T."/>
            <person name="Rombauts S."/>
            <person name="Rushton P."/>
            <person name="Sanderfoot A."/>
            <person name="Schween G."/>
            <person name="Shiu S.-H."/>
            <person name="Stueber K."/>
            <person name="Theodoulou F.L."/>
            <person name="Tu H."/>
            <person name="Van de Peer Y."/>
            <person name="Verrier P.J."/>
            <person name="Waters E."/>
            <person name="Wood A."/>
            <person name="Yang L."/>
            <person name="Cove D."/>
            <person name="Cuming A."/>
            <person name="Hasebe M."/>
            <person name="Lucas S."/>
            <person name="Mishler D.B."/>
            <person name="Reski R."/>
            <person name="Grigoriev I."/>
            <person name="Quatrano R.S."/>
            <person name="Boore J.L."/>
        </authorList>
    </citation>
    <scope>NUCLEOTIDE SEQUENCE [LARGE SCALE GENOMIC DNA]</scope>
    <source>
        <strain evidence="2 3">cv. Gransden 2004</strain>
    </source>
</reference>
<dbReference type="Gramene" id="Pp3c9_14383V3.1">
    <property type="protein sequence ID" value="PAC:32912329.CDS.1"/>
    <property type="gene ID" value="Pp3c9_14383"/>
</dbReference>
<proteinExistence type="predicted"/>
<dbReference type="Proteomes" id="UP000006727">
    <property type="component" value="Chromosome 9"/>
</dbReference>
<dbReference type="EnsemblPlants" id="Pp3c9_14383V3.1">
    <property type="protein sequence ID" value="PAC:32912329.CDS.1"/>
    <property type="gene ID" value="Pp3c9_14383"/>
</dbReference>
<reference evidence="2" key="3">
    <citation type="submission" date="2020-12" db="UniProtKB">
        <authorList>
            <consortium name="EnsemblPlants"/>
        </authorList>
    </citation>
    <scope>IDENTIFICATION</scope>
</reference>
<reference evidence="1 3" key="2">
    <citation type="journal article" date="2018" name="Plant J.">
        <title>The Physcomitrella patens chromosome-scale assembly reveals moss genome structure and evolution.</title>
        <authorList>
            <person name="Lang D."/>
            <person name="Ullrich K.K."/>
            <person name="Murat F."/>
            <person name="Fuchs J."/>
            <person name="Jenkins J."/>
            <person name="Haas F.B."/>
            <person name="Piednoel M."/>
            <person name="Gundlach H."/>
            <person name="Van Bel M."/>
            <person name="Meyberg R."/>
            <person name="Vives C."/>
            <person name="Morata J."/>
            <person name="Symeonidi A."/>
            <person name="Hiss M."/>
            <person name="Muchero W."/>
            <person name="Kamisugi Y."/>
            <person name="Saleh O."/>
            <person name="Blanc G."/>
            <person name="Decker E.L."/>
            <person name="van Gessel N."/>
            <person name="Grimwood J."/>
            <person name="Hayes R.D."/>
            <person name="Graham S.W."/>
            <person name="Gunter L.E."/>
            <person name="McDaniel S.F."/>
            <person name="Hoernstein S.N.W."/>
            <person name="Larsson A."/>
            <person name="Li F.W."/>
            <person name="Perroud P.F."/>
            <person name="Phillips J."/>
            <person name="Ranjan P."/>
            <person name="Rokshar D.S."/>
            <person name="Rothfels C.J."/>
            <person name="Schneider L."/>
            <person name="Shu S."/>
            <person name="Stevenson D.W."/>
            <person name="Thummler F."/>
            <person name="Tillich M."/>
            <person name="Villarreal Aguilar J.C."/>
            <person name="Widiez T."/>
            <person name="Wong G.K."/>
            <person name="Wymore A."/>
            <person name="Zhang Y."/>
            <person name="Zimmer A.D."/>
            <person name="Quatrano R.S."/>
            <person name="Mayer K.F.X."/>
            <person name="Goodstein D."/>
            <person name="Casacuberta J.M."/>
            <person name="Vandepoele K."/>
            <person name="Reski R."/>
            <person name="Cuming A.C."/>
            <person name="Tuskan G.A."/>
            <person name="Maumus F."/>
            <person name="Salse J."/>
            <person name="Schmutz J."/>
            <person name="Rensing S.A."/>
        </authorList>
    </citation>
    <scope>NUCLEOTIDE SEQUENCE [LARGE SCALE GENOMIC DNA]</scope>
    <source>
        <strain evidence="2 3">cv. Gransden 2004</strain>
    </source>
</reference>
<evidence type="ECO:0000313" key="2">
    <source>
        <dbReference type="EnsemblPlants" id="PAC:32912329.CDS.1"/>
    </source>
</evidence>
<dbReference type="EMBL" id="ABEU02000009">
    <property type="protein sequence ID" value="PNR48219.1"/>
    <property type="molecule type" value="Genomic_DNA"/>
</dbReference>
<keyword evidence="3" id="KW-1185">Reference proteome</keyword>
<dbReference type="InParanoid" id="A0A2K1K369"/>